<feature type="domain" description="CBS" evidence="3">
    <location>
        <begin position="74"/>
        <end position="131"/>
    </location>
</feature>
<dbReference type="OrthoDB" id="9789996at2"/>
<dbReference type="InterPro" id="IPR000644">
    <property type="entry name" value="CBS_dom"/>
</dbReference>
<dbReference type="InterPro" id="IPR046342">
    <property type="entry name" value="CBS_dom_sf"/>
</dbReference>
<keyword evidence="1 2" id="KW-0129">CBS domain</keyword>
<organism evidence="4 5">
    <name type="scientific">Rothia koreensis</name>
    <dbReference type="NCBI Taxonomy" id="592378"/>
    <lineage>
        <taxon>Bacteria</taxon>
        <taxon>Bacillati</taxon>
        <taxon>Actinomycetota</taxon>
        <taxon>Actinomycetes</taxon>
        <taxon>Micrococcales</taxon>
        <taxon>Micrococcaceae</taxon>
        <taxon>Rothia</taxon>
    </lineage>
</organism>
<dbReference type="RefSeq" id="WP_129314274.1">
    <property type="nucleotide sequence ID" value="NZ_NOIQ01000001.1"/>
</dbReference>
<dbReference type="PANTHER" id="PTHR43080:SF2">
    <property type="entry name" value="CBS DOMAIN-CONTAINING PROTEIN"/>
    <property type="match status" value="1"/>
</dbReference>
<comment type="caution">
    <text evidence="4">The sequence shown here is derived from an EMBL/GenBank/DDBJ whole genome shotgun (WGS) entry which is preliminary data.</text>
</comment>
<feature type="domain" description="CBS" evidence="3">
    <location>
        <begin position="8"/>
        <end position="66"/>
    </location>
</feature>
<evidence type="ECO:0000256" key="2">
    <source>
        <dbReference type="PROSITE-ProRule" id="PRU00703"/>
    </source>
</evidence>
<dbReference type="PROSITE" id="PS51371">
    <property type="entry name" value="CBS"/>
    <property type="match status" value="2"/>
</dbReference>
<keyword evidence="5" id="KW-1185">Reference proteome</keyword>
<dbReference type="EMBL" id="WOGT01000001">
    <property type="protein sequence ID" value="MUN54197.1"/>
    <property type="molecule type" value="Genomic_DNA"/>
</dbReference>
<dbReference type="SMART" id="SM00116">
    <property type="entry name" value="CBS"/>
    <property type="match status" value="2"/>
</dbReference>
<evidence type="ECO:0000256" key="1">
    <source>
        <dbReference type="ARBA" id="ARBA00023122"/>
    </source>
</evidence>
<dbReference type="SUPFAM" id="SSF54631">
    <property type="entry name" value="CBS-domain pair"/>
    <property type="match status" value="1"/>
</dbReference>
<proteinExistence type="predicted"/>
<evidence type="ECO:0000259" key="3">
    <source>
        <dbReference type="PROSITE" id="PS51371"/>
    </source>
</evidence>
<protein>
    <submittedName>
        <fullName evidence="4">CBS domain-containing protein</fullName>
    </submittedName>
</protein>
<accession>A0A7K1LG73</accession>
<reference evidence="4 5" key="1">
    <citation type="submission" date="2019-12" db="EMBL/GenBank/DDBJ databases">
        <authorList>
            <person name="Li J."/>
            <person name="Shi Y."/>
            <person name="Xu G."/>
            <person name="Xiao D."/>
            <person name="Ran X."/>
        </authorList>
    </citation>
    <scope>NUCLEOTIDE SEQUENCE [LARGE SCALE GENOMIC DNA]</scope>
    <source>
        <strain evidence="4 5">JCM 15915</strain>
    </source>
</reference>
<evidence type="ECO:0000313" key="5">
    <source>
        <dbReference type="Proteomes" id="UP000462152"/>
    </source>
</evidence>
<dbReference type="Proteomes" id="UP000462152">
    <property type="component" value="Unassembled WGS sequence"/>
</dbReference>
<dbReference type="PANTHER" id="PTHR43080">
    <property type="entry name" value="CBS DOMAIN-CONTAINING PROTEIN CBSX3, MITOCHONDRIAL"/>
    <property type="match status" value="1"/>
</dbReference>
<dbReference type="AlphaFoldDB" id="A0A7K1LG73"/>
<name>A0A7K1LG73_9MICC</name>
<evidence type="ECO:0000313" key="4">
    <source>
        <dbReference type="EMBL" id="MUN54197.1"/>
    </source>
</evidence>
<dbReference type="CDD" id="cd04622">
    <property type="entry name" value="CBS_pair_HRP1_like"/>
    <property type="match status" value="1"/>
</dbReference>
<dbReference type="Gene3D" id="3.10.580.10">
    <property type="entry name" value="CBS-domain"/>
    <property type="match status" value="1"/>
</dbReference>
<sequence>MVAIRDIMTPDAQCIGESDTLTDAARLLRDLRVGAVPICGNDNRLKGMVTDRDITVRCTAEGGNPSEVTAGELGESKLVTVGADDSIEEAIRTMSEHKVRRLPVIDGHDLVGMVTQADVARNCTEDLAGELIEFISDADVT</sequence>
<dbReference type="InterPro" id="IPR051257">
    <property type="entry name" value="Diverse_CBS-Domain"/>
</dbReference>
<gene>
    <name evidence="4" type="ORF">GMA10_03025</name>
</gene>
<dbReference type="Pfam" id="PF00571">
    <property type="entry name" value="CBS"/>
    <property type="match status" value="2"/>
</dbReference>